<evidence type="ECO:0000259" key="2">
    <source>
        <dbReference type="Pfam" id="PF07859"/>
    </source>
</evidence>
<protein>
    <recommendedName>
        <fullName evidence="2">Alpha/beta hydrolase fold-3 domain-containing protein</fullName>
    </recommendedName>
</protein>
<evidence type="ECO:0000313" key="3">
    <source>
        <dbReference type="EMBL" id="KAF4374009.1"/>
    </source>
</evidence>
<dbReference type="AlphaFoldDB" id="A0A7J6FWE5"/>
<dbReference type="EMBL" id="JAATIP010000098">
    <property type="protein sequence ID" value="KAF4374009.1"/>
    <property type="molecule type" value="Genomic_DNA"/>
</dbReference>
<evidence type="ECO:0000313" key="4">
    <source>
        <dbReference type="Proteomes" id="UP000525078"/>
    </source>
</evidence>
<dbReference type="GO" id="GO:0016787">
    <property type="term" value="F:hydrolase activity"/>
    <property type="evidence" value="ECO:0007669"/>
    <property type="project" value="InterPro"/>
</dbReference>
<dbReference type="InterPro" id="IPR029058">
    <property type="entry name" value="AB_hydrolase_fold"/>
</dbReference>
<sequence length="308" mass="33998">MEAKPSNSKEVAIEFPFFRLFKDRTIDRFFGDPFLPPSPDSESGVKSKDVVISPQSGVTARIFLPQIPDPTRKLPLLIYYHGGAFCVGSPFSPPYSQYAPSLAEQANVVVLSVHYRRAPEDLLPTAFDDAWDAVKWAAAHSGGNGPESWINQFADLNKVFLGGDSAGATLAHNVAIRAGVDGLSGPKLMGMVLFHPYFGNDKPDKMLEVIFPTCEGVDDPRVNPSSDPNLVRLGCLRVLIFVAEKDFLRKRGWSYYEALKKSGWSGVVEIVETEDENHVFHLFDPTSEKAQAMMKKTVSILNQAQAHI</sequence>
<name>A0A7J6FWE5_CANSA</name>
<reference evidence="3 4" key="1">
    <citation type="journal article" date="2020" name="bioRxiv">
        <title>Sequence and annotation of 42 cannabis genomes reveals extensive copy number variation in cannabinoid synthesis and pathogen resistance genes.</title>
        <authorList>
            <person name="Mckernan K.J."/>
            <person name="Helbert Y."/>
            <person name="Kane L.T."/>
            <person name="Ebling H."/>
            <person name="Zhang L."/>
            <person name="Liu B."/>
            <person name="Eaton Z."/>
            <person name="Mclaughlin S."/>
            <person name="Kingan S."/>
            <person name="Baybayan P."/>
            <person name="Concepcion G."/>
            <person name="Jordan M."/>
            <person name="Riva A."/>
            <person name="Barbazuk W."/>
            <person name="Harkins T."/>
        </authorList>
    </citation>
    <scope>NUCLEOTIDE SEQUENCE [LARGE SCALE GENOMIC DNA]</scope>
    <source>
        <strain evidence="4">cv. Jamaican Lion 4</strain>
        <tissue evidence="3">Leaf</tissue>
    </source>
</reference>
<dbReference type="InterPro" id="IPR013094">
    <property type="entry name" value="AB_hydrolase_3"/>
</dbReference>
<comment type="similarity">
    <text evidence="1">Belongs to the 'GDXG' lipolytic enzyme family.</text>
</comment>
<organism evidence="3 4">
    <name type="scientific">Cannabis sativa</name>
    <name type="common">Hemp</name>
    <name type="synonym">Marijuana</name>
    <dbReference type="NCBI Taxonomy" id="3483"/>
    <lineage>
        <taxon>Eukaryota</taxon>
        <taxon>Viridiplantae</taxon>
        <taxon>Streptophyta</taxon>
        <taxon>Embryophyta</taxon>
        <taxon>Tracheophyta</taxon>
        <taxon>Spermatophyta</taxon>
        <taxon>Magnoliopsida</taxon>
        <taxon>eudicotyledons</taxon>
        <taxon>Gunneridae</taxon>
        <taxon>Pentapetalae</taxon>
        <taxon>rosids</taxon>
        <taxon>fabids</taxon>
        <taxon>Rosales</taxon>
        <taxon>Cannabaceae</taxon>
        <taxon>Cannabis</taxon>
    </lineage>
</organism>
<comment type="caution">
    <text evidence="3">The sequence shown here is derived from an EMBL/GenBank/DDBJ whole genome shotgun (WGS) entry which is preliminary data.</text>
</comment>
<dbReference type="Pfam" id="PF07859">
    <property type="entry name" value="Abhydrolase_3"/>
    <property type="match status" value="1"/>
</dbReference>
<dbReference type="PANTHER" id="PTHR23024:SF429">
    <property type="entry name" value="ALPHA_BETA HYDROLASE FOLD PROTEIN"/>
    <property type="match status" value="1"/>
</dbReference>
<gene>
    <name evidence="3" type="ORF">F8388_007915</name>
</gene>
<dbReference type="SUPFAM" id="SSF53474">
    <property type="entry name" value="alpha/beta-Hydrolases"/>
    <property type="match status" value="1"/>
</dbReference>
<dbReference type="PANTHER" id="PTHR23024">
    <property type="entry name" value="ARYLACETAMIDE DEACETYLASE"/>
    <property type="match status" value="1"/>
</dbReference>
<feature type="domain" description="Alpha/beta hydrolase fold-3" evidence="2">
    <location>
        <begin position="77"/>
        <end position="281"/>
    </location>
</feature>
<evidence type="ECO:0000256" key="1">
    <source>
        <dbReference type="ARBA" id="ARBA00010515"/>
    </source>
</evidence>
<dbReference type="Gene3D" id="3.40.50.1820">
    <property type="entry name" value="alpha/beta hydrolase"/>
    <property type="match status" value="1"/>
</dbReference>
<dbReference type="Proteomes" id="UP000525078">
    <property type="component" value="Unassembled WGS sequence"/>
</dbReference>
<proteinExistence type="inferred from homology"/>
<accession>A0A7J6FWE5</accession>
<dbReference type="InterPro" id="IPR050466">
    <property type="entry name" value="Carboxylest/Gibb_receptor"/>
</dbReference>